<dbReference type="PANTHER" id="PTHR13312">
    <property type="entry name" value="HIV-INDUCED PROTEIN-7-LIKE PROTEASE"/>
    <property type="match status" value="1"/>
</dbReference>
<evidence type="ECO:0000313" key="7">
    <source>
        <dbReference type="Proteomes" id="UP001224775"/>
    </source>
</evidence>
<dbReference type="InterPro" id="IPR038765">
    <property type="entry name" value="Papain-like_cys_pep_sf"/>
</dbReference>
<keyword evidence="3" id="KW-0788">Thiol protease</keyword>
<evidence type="ECO:0000259" key="5">
    <source>
        <dbReference type="PROSITE" id="PS50802"/>
    </source>
</evidence>
<dbReference type="PANTHER" id="PTHR13312:SF0">
    <property type="entry name" value="UBIQUITIN THIOESTERASE OTU1"/>
    <property type="match status" value="1"/>
</dbReference>
<dbReference type="Proteomes" id="UP001224775">
    <property type="component" value="Unassembled WGS sequence"/>
</dbReference>
<keyword evidence="2 3" id="KW-0378">Hydrolase</keyword>
<evidence type="ECO:0000256" key="3">
    <source>
        <dbReference type="RuleBase" id="RU367104"/>
    </source>
</evidence>
<gene>
    <name evidence="6" type="ORF">QTG54_010641</name>
</gene>
<dbReference type="GO" id="GO:0005829">
    <property type="term" value="C:cytosol"/>
    <property type="evidence" value="ECO:0007669"/>
    <property type="project" value="TreeGrafter"/>
</dbReference>
<proteinExistence type="predicted"/>
<keyword evidence="3" id="KW-0833">Ubl conjugation pathway</keyword>
<evidence type="ECO:0000256" key="4">
    <source>
        <dbReference type="SAM" id="MobiDB-lite"/>
    </source>
</evidence>
<dbReference type="EMBL" id="JATAAI010000020">
    <property type="protein sequence ID" value="KAK1738611.1"/>
    <property type="molecule type" value="Genomic_DNA"/>
</dbReference>
<dbReference type="AlphaFoldDB" id="A0AAD9D8X4"/>
<dbReference type="Pfam" id="PF02338">
    <property type="entry name" value="OTU"/>
    <property type="match status" value="1"/>
</dbReference>
<feature type="domain" description="OTU" evidence="5">
    <location>
        <begin position="150"/>
        <end position="355"/>
    </location>
</feature>
<dbReference type="Gene3D" id="3.90.70.80">
    <property type="match status" value="1"/>
</dbReference>
<keyword evidence="7" id="KW-1185">Reference proteome</keyword>
<dbReference type="GO" id="GO:0005634">
    <property type="term" value="C:nucleus"/>
    <property type="evidence" value="ECO:0007669"/>
    <property type="project" value="TreeGrafter"/>
</dbReference>
<comment type="subcellular location">
    <subcellularLocation>
        <location evidence="3">Cytoplasm</location>
    </subcellularLocation>
</comment>
<dbReference type="InterPro" id="IPR003323">
    <property type="entry name" value="OTU_dom"/>
</dbReference>
<dbReference type="GO" id="GO:0036503">
    <property type="term" value="P:ERAD pathway"/>
    <property type="evidence" value="ECO:0007669"/>
    <property type="project" value="TreeGrafter"/>
</dbReference>
<sequence length="446" mass="50001">MPLLISLSPIARRRRRQRSSSSSAASRLAVLISCCYLLLLSRQSQQPLLLLSAVHAGESTIPRSTNRYSDYNRQSSPSSSAASISSPSFTTSSMHDYHPPWNPSPKIDPHGFLTSLYPRTPGEWEHLANIRGKYGPRSRSYPRNLRTTPVEIRQVPGDGNCLFHSIAACLHHTENEGQHLPMDSHECILELRSKSLELRNAAVDVLHNVSQRGRRKLFLQGEEYLEARELLAAAAAQFELEGEEYCELMRKESYWGGGPEIVALCNYLQRPIHIYELVPTSKNNNNNNEQIQDKDDTNAKNTCSQFTLRRMACFGSPRYDRREPLHILSADSRFPDVEPKRIRRVGNHFLALFPVTNKSQGVIGGGLGLTNLQFRNHALLRGGSRIVPSAAASSSSSPVDEVKEEVVVQTKRKKAAPVVQTKRKKAAFKWDGGRGKWANDDNVDKQ</sequence>
<organism evidence="6 7">
    <name type="scientific">Skeletonema marinoi</name>
    <dbReference type="NCBI Taxonomy" id="267567"/>
    <lineage>
        <taxon>Eukaryota</taxon>
        <taxon>Sar</taxon>
        <taxon>Stramenopiles</taxon>
        <taxon>Ochrophyta</taxon>
        <taxon>Bacillariophyta</taxon>
        <taxon>Coscinodiscophyceae</taxon>
        <taxon>Thalassiosirophycidae</taxon>
        <taxon>Thalassiosirales</taxon>
        <taxon>Skeletonemataceae</taxon>
        <taxon>Skeletonema</taxon>
        <taxon>Skeletonema marinoi-dohrnii complex</taxon>
    </lineage>
</organism>
<evidence type="ECO:0000256" key="1">
    <source>
        <dbReference type="ARBA" id="ARBA00000707"/>
    </source>
</evidence>
<dbReference type="PROSITE" id="PS50802">
    <property type="entry name" value="OTU"/>
    <property type="match status" value="1"/>
</dbReference>
<feature type="compositionally biased region" description="Polar residues" evidence="4">
    <location>
        <begin position="62"/>
        <end position="74"/>
    </location>
</feature>
<keyword evidence="3" id="KW-0645">Protease</keyword>
<dbReference type="GO" id="GO:0004843">
    <property type="term" value="F:cysteine-type deubiquitinase activity"/>
    <property type="evidence" value="ECO:0007669"/>
    <property type="project" value="UniProtKB-UniRule"/>
</dbReference>
<protein>
    <recommendedName>
        <fullName evidence="3">Ubiquitin thioesterase OTU</fullName>
        <ecNumber evidence="3">3.4.19.12</ecNumber>
    </recommendedName>
</protein>
<accession>A0AAD9D8X4</accession>
<feature type="region of interest" description="Disordered" evidence="4">
    <location>
        <begin position="62"/>
        <end position="101"/>
    </location>
</feature>
<feature type="compositionally biased region" description="Low complexity" evidence="4">
    <location>
        <begin position="75"/>
        <end position="93"/>
    </location>
</feature>
<evidence type="ECO:0000313" key="6">
    <source>
        <dbReference type="EMBL" id="KAK1738611.1"/>
    </source>
</evidence>
<reference evidence="6" key="1">
    <citation type="submission" date="2023-06" db="EMBL/GenBank/DDBJ databases">
        <title>Survivors Of The Sea: Transcriptome response of Skeletonema marinoi to long-term dormancy.</title>
        <authorList>
            <person name="Pinder M.I.M."/>
            <person name="Kourtchenko O."/>
            <person name="Robertson E.K."/>
            <person name="Larsson T."/>
            <person name="Maumus F."/>
            <person name="Osuna-Cruz C.M."/>
            <person name="Vancaester E."/>
            <person name="Stenow R."/>
            <person name="Vandepoele K."/>
            <person name="Ploug H."/>
            <person name="Bruchert V."/>
            <person name="Godhe A."/>
            <person name="Topel M."/>
        </authorList>
    </citation>
    <scope>NUCLEOTIDE SEQUENCE</scope>
    <source>
        <strain evidence="6">R05AC</strain>
    </source>
</reference>
<comment type="function">
    <text evidence="3">Hydrolase that can remove conjugated ubiquitin from proteins and may therefore play an important regulatory role at the level of protein turnover by preventing degradation.</text>
</comment>
<evidence type="ECO:0000256" key="2">
    <source>
        <dbReference type="ARBA" id="ARBA00022801"/>
    </source>
</evidence>
<dbReference type="EC" id="3.4.19.12" evidence="3"/>
<keyword evidence="3" id="KW-0963">Cytoplasm</keyword>
<dbReference type="SUPFAM" id="SSF54001">
    <property type="entry name" value="Cysteine proteinases"/>
    <property type="match status" value="1"/>
</dbReference>
<comment type="caution">
    <text evidence="6">The sequence shown here is derived from an EMBL/GenBank/DDBJ whole genome shotgun (WGS) entry which is preliminary data.</text>
</comment>
<dbReference type="GO" id="GO:0016579">
    <property type="term" value="P:protein deubiquitination"/>
    <property type="evidence" value="ECO:0007669"/>
    <property type="project" value="TreeGrafter"/>
</dbReference>
<dbReference type="GO" id="GO:0030968">
    <property type="term" value="P:endoplasmic reticulum unfolded protein response"/>
    <property type="evidence" value="ECO:0007669"/>
    <property type="project" value="TreeGrafter"/>
</dbReference>
<comment type="catalytic activity">
    <reaction evidence="1 3">
        <text>Thiol-dependent hydrolysis of ester, thioester, amide, peptide and isopeptide bonds formed by the C-terminal Gly of ubiquitin (a 76-residue protein attached to proteins as an intracellular targeting signal).</text>
        <dbReference type="EC" id="3.4.19.12"/>
    </reaction>
</comment>
<name>A0AAD9D8X4_9STRA</name>
<dbReference type="CDD" id="cd22744">
    <property type="entry name" value="OTU"/>
    <property type="match status" value="1"/>
</dbReference>